<dbReference type="Pfam" id="PF15277">
    <property type="entry name" value="Sec3-PIP2_bind"/>
    <property type="match status" value="1"/>
</dbReference>
<dbReference type="AlphaFoldDB" id="A0A6S7IX61"/>
<comment type="caution">
    <text evidence="5">The sequence shown here is derived from an EMBL/GenBank/DDBJ whole genome shotgun (WGS) entry which is preliminary data.</text>
</comment>
<dbReference type="InterPro" id="IPR028258">
    <property type="entry name" value="Sec3-PIP2_bind"/>
</dbReference>
<dbReference type="GO" id="GO:0000145">
    <property type="term" value="C:exocyst"/>
    <property type="evidence" value="ECO:0007669"/>
    <property type="project" value="InterPro"/>
</dbReference>
<feature type="non-terminal residue" evidence="5">
    <location>
        <position position="1"/>
    </location>
</feature>
<dbReference type="GO" id="GO:0006887">
    <property type="term" value="P:exocytosis"/>
    <property type="evidence" value="ECO:0007669"/>
    <property type="project" value="InterPro"/>
</dbReference>
<organism evidence="5 6">
    <name type="scientific">Paramuricea clavata</name>
    <name type="common">Red gorgonian</name>
    <name type="synonym">Violescent sea-whip</name>
    <dbReference type="NCBI Taxonomy" id="317549"/>
    <lineage>
        <taxon>Eukaryota</taxon>
        <taxon>Metazoa</taxon>
        <taxon>Cnidaria</taxon>
        <taxon>Anthozoa</taxon>
        <taxon>Octocorallia</taxon>
        <taxon>Malacalcyonacea</taxon>
        <taxon>Plexauridae</taxon>
        <taxon>Paramuricea</taxon>
    </lineage>
</organism>
<dbReference type="InterPro" id="IPR019160">
    <property type="entry name" value="Sec3_CC"/>
</dbReference>
<name>A0A6S7IX61_PARCT</name>
<accession>A0A6S7IX61</accession>
<feature type="coiled-coil region" evidence="1">
    <location>
        <begin position="132"/>
        <end position="190"/>
    </location>
</feature>
<proteinExistence type="predicted"/>
<feature type="domain" description="Exocyst complex component Sec3 coiled-coil" evidence="3">
    <location>
        <begin position="103"/>
        <end position="235"/>
    </location>
</feature>
<dbReference type="Proteomes" id="UP001152795">
    <property type="component" value="Unassembled WGS sequence"/>
</dbReference>
<gene>
    <name evidence="5" type="ORF">PACLA_8A029033</name>
</gene>
<protein>
    <submittedName>
        <fullName evidence="5">Exocyst complex component 1-like isoform X1</fullName>
    </submittedName>
</protein>
<dbReference type="OrthoDB" id="27109at2759"/>
<evidence type="ECO:0000259" key="4">
    <source>
        <dbReference type="Pfam" id="PF15277"/>
    </source>
</evidence>
<keyword evidence="6" id="KW-1185">Reference proteome</keyword>
<keyword evidence="1" id="KW-0175">Coiled coil</keyword>
<sequence length="462" mass="52782">ETPEFDLVFDKNYKWIASSFADKNAFIVALWKVCTRYLPQRKPAFVNVNQQSIEETLRSGASQLSSSSQEDETIEDDYQQLAPGEEKDLDVTMSRYECAISNIEAFTEKLSRDLSLLDGANISSIMSSESQVKNIMECIDEGLKELDELEEKLERYDRLLQKARDHMEHMDEKNKRMQLERANHKKLSDEVQNVVDILDVPEATLGLLRKKSLSNATELQQCTGACKAVRDAMSAELSPGLEKLRAVKEQRDQFWNLCQEFATYLASHLKSVFQSREDETETLVKHSSELVIPSHNKIHDELAPYTELMLWLKEIDHSKFTELIQIYTQCFSKVYEKEIRDFFEVSKQRCSARSAKAAGGNLRAGSHLSLSRDEVSHASPMLSRVTKFDKSSTDSPQLNRRSPTGSLSSQDSILSSDSVSENRSRFDKIFDTLLSELEPACLAEQKFIEKFFHMPLPKDESE</sequence>
<evidence type="ECO:0000313" key="6">
    <source>
        <dbReference type="Proteomes" id="UP001152795"/>
    </source>
</evidence>
<feature type="compositionally biased region" description="Low complexity" evidence="2">
    <location>
        <begin position="406"/>
        <end position="415"/>
    </location>
</feature>
<feature type="compositionally biased region" description="Polar residues" evidence="2">
    <location>
        <begin position="393"/>
        <end position="405"/>
    </location>
</feature>
<dbReference type="PANTHER" id="PTHR16092">
    <property type="entry name" value="SEC3/SYNTAXIN-RELATED"/>
    <property type="match status" value="1"/>
</dbReference>
<evidence type="ECO:0000256" key="2">
    <source>
        <dbReference type="SAM" id="MobiDB-lite"/>
    </source>
</evidence>
<evidence type="ECO:0000256" key="1">
    <source>
        <dbReference type="SAM" id="Coils"/>
    </source>
</evidence>
<feature type="region of interest" description="Disordered" evidence="2">
    <location>
        <begin position="369"/>
        <end position="415"/>
    </location>
</feature>
<dbReference type="GO" id="GO:0005546">
    <property type="term" value="F:phosphatidylinositol-4,5-bisphosphate binding"/>
    <property type="evidence" value="ECO:0007669"/>
    <property type="project" value="TreeGrafter"/>
</dbReference>
<feature type="non-terminal residue" evidence="5">
    <location>
        <position position="462"/>
    </location>
</feature>
<evidence type="ECO:0000259" key="3">
    <source>
        <dbReference type="Pfam" id="PF09763"/>
    </source>
</evidence>
<dbReference type="PANTHER" id="PTHR16092:SF14">
    <property type="entry name" value="EXOCYST COMPLEX COMPONENT 1 ISOFORM X1"/>
    <property type="match status" value="1"/>
</dbReference>
<dbReference type="Pfam" id="PF09763">
    <property type="entry name" value="Sec3_CC"/>
    <property type="match status" value="1"/>
</dbReference>
<dbReference type="GO" id="GO:0005886">
    <property type="term" value="C:plasma membrane"/>
    <property type="evidence" value="ECO:0007669"/>
    <property type="project" value="TreeGrafter"/>
</dbReference>
<reference evidence="5" key="1">
    <citation type="submission" date="2020-04" db="EMBL/GenBank/DDBJ databases">
        <authorList>
            <person name="Alioto T."/>
            <person name="Alioto T."/>
            <person name="Gomez Garrido J."/>
        </authorList>
    </citation>
    <scope>NUCLEOTIDE SEQUENCE</scope>
    <source>
        <strain evidence="5">A484AB</strain>
    </source>
</reference>
<dbReference type="EMBL" id="CACRXK020011618">
    <property type="protein sequence ID" value="CAB4021780.1"/>
    <property type="molecule type" value="Genomic_DNA"/>
</dbReference>
<evidence type="ECO:0000313" key="5">
    <source>
        <dbReference type="EMBL" id="CAB4021780.1"/>
    </source>
</evidence>
<dbReference type="GO" id="GO:0006893">
    <property type="term" value="P:Golgi to plasma membrane transport"/>
    <property type="evidence" value="ECO:0007669"/>
    <property type="project" value="TreeGrafter"/>
</dbReference>
<feature type="domain" description="Exocyst complex component Sec3 PIP2-binding N-terminal" evidence="4">
    <location>
        <begin position="2"/>
        <end position="35"/>
    </location>
</feature>